<feature type="transmembrane region" description="Helical" evidence="13">
    <location>
        <begin position="184"/>
        <end position="204"/>
    </location>
</feature>
<dbReference type="GO" id="GO:0016020">
    <property type="term" value="C:membrane"/>
    <property type="evidence" value="ECO:0007669"/>
    <property type="project" value="UniProtKB-SubCell"/>
</dbReference>
<keyword evidence="9 13" id="KW-0472">Membrane</keyword>
<keyword evidence="16" id="KW-1185">Reference proteome</keyword>
<feature type="domain" description="Phospholipid/glycerol acyltransferase" evidence="14">
    <location>
        <begin position="216"/>
        <end position="329"/>
    </location>
</feature>
<dbReference type="Proteomes" id="UP000591131">
    <property type="component" value="Unassembled WGS sequence"/>
</dbReference>
<keyword evidence="10" id="KW-0594">Phospholipid biosynthesis</keyword>
<evidence type="ECO:0000256" key="12">
    <source>
        <dbReference type="ARBA" id="ARBA00023315"/>
    </source>
</evidence>
<comment type="caution">
    <text evidence="15">The sequence shown here is derived from an EMBL/GenBank/DDBJ whole genome shotgun (WGS) entry which is preliminary data.</text>
</comment>
<proteinExistence type="inferred from homology"/>
<keyword evidence="6 13" id="KW-0812">Transmembrane</keyword>
<evidence type="ECO:0000256" key="10">
    <source>
        <dbReference type="ARBA" id="ARBA00023209"/>
    </source>
</evidence>
<evidence type="ECO:0000256" key="3">
    <source>
        <dbReference type="ARBA" id="ARBA00008655"/>
    </source>
</evidence>
<evidence type="ECO:0000256" key="5">
    <source>
        <dbReference type="ARBA" id="ARBA00022679"/>
    </source>
</evidence>
<dbReference type="EMBL" id="JAAPAO010000071">
    <property type="protein sequence ID" value="KAF4674022.1"/>
    <property type="molecule type" value="Genomic_DNA"/>
</dbReference>
<gene>
    <name evidence="15" type="primary">LPCAT2_10</name>
    <name evidence="15" type="ORF">FOL47_009813</name>
</gene>
<evidence type="ECO:0000313" key="16">
    <source>
        <dbReference type="Proteomes" id="UP000591131"/>
    </source>
</evidence>
<organism evidence="15 16">
    <name type="scientific">Perkinsus chesapeaki</name>
    <name type="common">Clam parasite</name>
    <name type="synonym">Perkinsus andrewsi</name>
    <dbReference type="NCBI Taxonomy" id="330153"/>
    <lineage>
        <taxon>Eukaryota</taxon>
        <taxon>Sar</taxon>
        <taxon>Alveolata</taxon>
        <taxon>Perkinsozoa</taxon>
        <taxon>Perkinsea</taxon>
        <taxon>Perkinsida</taxon>
        <taxon>Perkinsidae</taxon>
        <taxon>Perkinsus</taxon>
    </lineage>
</organism>
<evidence type="ECO:0000256" key="8">
    <source>
        <dbReference type="ARBA" id="ARBA00023098"/>
    </source>
</evidence>
<dbReference type="PANTHER" id="PTHR23063:SF52">
    <property type="entry name" value="LYSOPHOSPHATIDYLCHOLINE ACYLTRANSFERASE"/>
    <property type="match status" value="1"/>
</dbReference>
<evidence type="ECO:0000256" key="11">
    <source>
        <dbReference type="ARBA" id="ARBA00023264"/>
    </source>
</evidence>
<keyword evidence="5 15" id="KW-0808">Transferase</keyword>
<evidence type="ECO:0000256" key="1">
    <source>
        <dbReference type="ARBA" id="ARBA00004370"/>
    </source>
</evidence>
<dbReference type="InterPro" id="IPR002123">
    <property type="entry name" value="Plipid/glycerol_acylTrfase"/>
</dbReference>
<dbReference type="CDD" id="cd07991">
    <property type="entry name" value="LPLAT_LPCAT1-like"/>
    <property type="match status" value="1"/>
</dbReference>
<sequence length="434" mass="48720">MLSFNPPAPSDASWVLMPVGALEPESAAKSRRGQTNAEWDVLKMALEYYRHHSRETRLKIIVNSKDAVTLPGQLRSYAVIVPSRAWSGALSNVISWTLMLSKQLLDGGYSCQILTNQNWDRIDSIRDCGQVDENLLRWWSATGRKMRIAFTVVDGLFRPHAKPADTPPGEMEGVEFDKATETLVRYWCLFAFVFCFGIIPEVHGYSELKHFSKKSFIIVSNHVSCMEILILLFLFYPTFVGKKALINTPVVGRVMKSMHCIFVDRLAAKGEKQQSTTEIIHNYISSAGGGTPVLLFPEGTTTNGLGLIPFRSGAFRQGIPVLPIAVTYPNYKPGETFDPHFTAIKGVPYALGLMAQPYTVMRIQILLPESRRGDEAPQQFAERVREMMAQSLDERLIPGTYQDKVAVEGAIRRGDIPTRMVNKFALQLWDTKEE</sequence>
<evidence type="ECO:0000259" key="14">
    <source>
        <dbReference type="SMART" id="SM00563"/>
    </source>
</evidence>
<keyword evidence="11" id="KW-1208">Phospholipid metabolism</keyword>
<evidence type="ECO:0000256" key="7">
    <source>
        <dbReference type="ARBA" id="ARBA00022989"/>
    </source>
</evidence>
<dbReference type="PANTHER" id="PTHR23063">
    <property type="entry name" value="PHOSPHOLIPID ACYLTRANSFERASE"/>
    <property type="match status" value="1"/>
</dbReference>
<dbReference type="InterPro" id="IPR045252">
    <property type="entry name" value="LPCAT1-like"/>
</dbReference>
<protein>
    <submittedName>
        <fullName evidence="15">Lysophosphatidylcholine acyltransferase 2</fullName>
    </submittedName>
</protein>
<keyword evidence="4" id="KW-0444">Lipid biosynthesis</keyword>
<dbReference type="SUPFAM" id="SSF69593">
    <property type="entry name" value="Glycerol-3-phosphate (1)-acyltransferase"/>
    <property type="match status" value="1"/>
</dbReference>
<reference evidence="15 16" key="1">
    <citation type="submission" date="2020-04" db="EMBL/GenBank/DDBJ databases">
        <title>Perkinsus chesapeaki whole genome sequence.</title>
        <authorList>
            <person name="Bogema D.R."/>
        </authorList>
    </citation>
    <scope>NUCLEOTIDE SEQUENCE [LARGE SCALE GENOMIC DNA]</scope>
    <source>
        <strain evidence="15">ATCC PRA-425</strain>
    </source>
</reference>
<dbReference type="GO" id="GO:0008374">
    <property type="term" value="F:O-acyltransferase activity"/>
    <property type="evidence" value="ECO:0007669"/>
    <property type="project" value="InterPro"/>
</dbReference>
<keyword evidence="8" id="KW-0443">Lipid metabolism</keyword>
<keyword evidence="7 13" id="KW-1133">Transmembrane helix</keyword>
<dbReference type="OrthoDB" id="272512at2759"/>
<evidence type="ECO:0000256" key="9">
    <source>
        <dbReference type="ARBA" id="ARBA00023136"/>
    </source>
</evidence>
<accession>A0A7J6MR26</accession>
<comment type="pathway">
    <text evidence="2">Lipid metabolism.</text>
</comment>
<dbReference type="AlphaFoldDB" id="A0A7J6MR26"/>
<name>A0A7J6MR26_PERCH</name>
<evidence type="ECO:0000256" key="2">
    <source>
        <dbReference type="ARBA" id="ARBA00005189"/>
    </source>
</evidence>
<evidence type="ECO:0000313" key="15">
    <source>
        <dbReference type="EMBL" id="KAF4674022.1"/>
    </source>
</evidence>
<feature type="transmembrane region" description="Helical" evidence="13">
    <location>
        <begin position="216"/>
        <end position="236"/>
    </location>
</feature>
<comment type="subcellular location">
    <subcellularLocation>
        <location evidence="1">Membrane</location>
    </subcellularLocation>
</comment>
<dbReference type="SMART" id="SM00563">
    <property type="entry name" value="PlsC"/>
    <property type="match status" value="1"/>
</dbReference>
<dbReference type="Pfam" id="PF01553">
    <property type="entry name" value="Acyltransferase"/>
    <property type="match status" value="1"/>
</dbReference>
<evidence type="ECO:0000256" key="6">
    <source>
        <dbReference type="ARBA" id="ARBA00022692"/>
    </source>
</evidence>
<evidence type="ECO:0000256" key="13">
    <source>
        <dbReference type="SAM" id="Phobius"/>
    </source>
</evidence>
<evidence type="ECO:0000256" key="4">
    <source>
        <dbReference type="ARBA" id="ARBA00022516"/>
    </source>
</evidence>
<comment type="similarity">
    <text evidence="3">Belongs to the 1-acyl-sn-glycerol-3-phosphate acyltransferase family.</text>
</comment>
<keyword evidence="12 15" id="KW-0012">Acyltransferase</keyword>
<dbReference type="GO" id="GO:0008654">
    <property type="term" value="P:phospholipid biosynthetic process"/>
    <property type="evidence" value="ECO:0007669"/>
    <property type="project" value="UniProtKB-KW"/>
</dbReference>